<dbReference type="AlphaFoldDB" id="A0A3S3Q6H3"/>
<accession>A0A3S3Q6H3</accession>
<feature type="non-terminal residue" evidence="2">
    <location>
        <position position="94"/>
    </location>
</feature>
<protein>
    <submittedName>
        <fullName evidence="2">Cytochrome P450 monooxygenase-like protein</fullName>
    </submittedName>
</protein>
<name>A0A3S3Q6H3_9ACAR</name>
<keyword evidence="1" id="KW-1133">Transmembrane helix</keyword>
<dbReference type="EMBL" id="NCKU01005667">
    <property type="protein sequence ID" value="RWS04295.1"/>
    <property type="molecule type" value="Genomic_DNA"/>
</dbReference>
<evidence type="ECO:0000313" key="3">
    <source>
        <dbReference type="Proteomes" id="UP000285301"/>
    </source>
</evidence>
<keyword evidence="3" id="KW-1185">Reference proteome</keyword>
<keyword evidence="2" id="KW-0560">Oxidoreductase</keyword>
<sequence>MLLNSGDRNEEATNSSFTLFSIDSLTLFRLVAYSSLLLFLYKILAKKVLHLKRKIELIDRIPGPKSFSPLLGNIPFEVIKHVGSDFDKSKDMFY</sequence>
<evidence type="ECO:0000256" key="1">
    <source>
        <dbReference type="SAM" id="Phobius"/>
    </source>
</evidence>
<comment type="caution">
    <text evidence="2">The sequence shown here is derived from an EMBL/GenBank/DDBJ whole genome shotgun (WGS) entry which is preliminary data.</text>
</comment>
<organism evidence="2 3">
    <name type="scientific">Dinothrombium tinctorium</name>
    <dbReference type="NCBI Taxonomy" id="1965070"/>
    <lineage>
        <taxon>Eukaryota</taxon>
        <taxon>Metazoa</taxon>
        <taxon>Ecdysozoa</taxon>
        <taxon>Arthropoda</taxon>
        <taxon>Chelicerata</taxon>
        <taxon>Arachnida</taxon>
        <taxon>Acari</taxon>
        <taxon>Acariformes</taxon>
        <taxon>Trombidiformes</taxon>
        <taxon>Prostigmata</taxon>
        <taxon>Anystina</taxon>
        <taxon>Parasitengona</taxon>
        <taxon>Trombidioidea</taxon>
        <taxon>Trombidiidae</taxon>
        <taxon>Dinothrombium</taxon>
    </lineage>
</organism>
<dbReference type="Proteomes" id="UP000285301">
    <property type="component" value="Unassembled WGS sequence"/>
</dbReference>
<proteinExistence type="predicted"/>
<keyword evidence="1" id="KW-0812">Transmembrane</keyword>
<dbReference type="GO" id="GO:0004497">
    <property type="term" value="F:monooxygenase activity"/>
    <property type="evidence" value="ECO:0007669"/>
    <property type="project" value="UniProtKB-KW"/>
</dbReference>
<reference evidence="2 3" key="1">
    <citation type="journal article" date="2018" name="Gigascience">
        <title>Genomes of trombidid mites reveal novel predicted allergens and laterally-transferred genes associated with secondary metabolism.</title>
        <authorList>
            <person name="Dong X."/>
            <person name="Chaisiri K."/>
            <person name="Xia D."/>
            <person name="Armstrong S.D."/>
            <person name="Fang Y."/>
            <person name="Donnelly M.J."/>
            <person name="Kadowaki T."/>
            <person name="McGarry J.W."/>
            <person name="Darby A.C."/>
            <person name="Makepeace B.L."/>
        </authorList>
    </citation>
    <scope>NUCLEOTIDE SEQUENCE [LARGE SCALE GENOMIC DNA]</scope>
    <source>
        <strain evidence="2">UoL-WK</strain>
    </source>
</reference>
<gene>
    <name evidence="2" type="ORF">B4U79_05670</name>
</gene>
<keyword evidence="1" id="KW-0472">Membrane</keyword>
<feature type="transmembrane region" description="Helical" evidence="1">
    <location>
        <begin position="26"/>
        <end position="44"/>
    </location>
</feature>
<evidence type="ECO:0000313" key="2">
    <source>
        <dbReference type="EMBL" id="RWS04295.1"/>
    </source>
</evidence>
<keyword evidence="2" id="KW-0503">Monooxygenase</keyword>